<dbReference type="InterPro" id="IPR005467">
    <property type="entry name" value="His_kinase_dom"/>
</dbReference>
<dbReference type="Pfam" id="PF01627">
    <property type="entry name" value="Hpt"/>
    <property type="match status" value="1"/>
</dbReference>
<keyword evidence="8 20" id="KW-0067">ATP-binding</keyword>
<evidence type="ECO:0000256" key="14">
    <source>
        <dbReference type="SAM" id="MobiDB-lite"/>
    </source>
</evidence>
<organism evidence="20 21">
    <name type="scientific">Roseateles albus</name>
    <dbReference type="NCBI Taxonomy" id="2987525"/>
    <lineage>
        <taxon>Bacteria</taxon>
        <taxon>Pseudomonadati</taxon>
        <taxon>Pseudomonadota</taxon>
        <taxon>Betaproteobacteria</taxon>
        <taxon>Burkholderiales</taxon>
        <taxon>Sphaerotilaceae</taxon>
        <taxon>Roseateles</taxon>
    </lineage>
</organism>
<keyword evidence="4" id="KW-1003">Cell membrane</keyword>
<dbReference type="InterPro" id="IPR011006">
    <property type="entry name" value="CheY-like_superfamily"/>
</dbReference>
<dbReference type="SUPFAM" id="SSF55785">
    <property type="entry name" value="PYP-like sensor domain (PAS domain)"/>
    <property type="match status" value="2"/>
</dbReference>
<dbReference type="SUPFAM" id="SSF55874">
    <property type="entry name" value="ATPase domain of HSP90 chaperone/DNA topoisomerase II/histidine kinase"/>
    <property type="match status" value="1"/>
</dbReference>
<evidence type="ECO:0000259" key="19">
    <source>
        <dbReference type="PROSITE" id="PS50894"/>
    </source>
</evidence>
<feature type="domain" description="Histidine kinase" evidence="16">
    <location>
        <begin position="522"/>
        <end position="738"/>
    </location>
</feature>
<dbReference type="SMART" id="SM00091">
    <property type="entry name" value="PAS"/>
    <property type="match status" value="2"/>
</dbReference>
<dbReference type="InterPro" id="IPR001789">
    <property type="entry name" value="Sig_transdc_resp-reg_receiver"/>
</dbReference>
<dbReference type="SUPFAM" id="SSF47226">
    <property type="entry name" value="Histidine-containing phosphotransfer domain, HPT domain"/>
    <property type="match status" value="1"/>
</dbReference>
<evidence type="ECO:0000256" key="2">
    <source>
        <dbReference type="ARBA" id="ARBA00004651"/>
    </source>
</evidence>
<evidence type="ECO:0000256" key="3">
    <source>
        <dbReference type="ARBA" id="ARBA00012438"/>
    </source>
</evidence>
<feature type="domain" description="Response regulatory" evidence="17">
    <location>
        <begin position="791"/>
        <end position="908"/>
    </location>
</feature>
<feature type="region of interest" description="Disordered" evidence="14">
    <location>
        <begin position="742"/>
        <end position="773"/>
    </location>
</feature>
<evidence type="ECO:0000256" key="7">
    <source>
        <dbReference type="ARBA" id="ARBA00022741"/>
    </source>
</evidence>
<dbReference type="RefSeq" id="WP_273598639.1">
    <property type="nucleotide sequence ID" value="NZ_JAQQXT010000001.1"/>
</dbReference>
<feature type="modified residue" description="Phosphohistidine" evidence="12">
    <location>
        <position position="1006"/>
    </location>
</feature>
<dbReference type="SUPFAM" id="SSF52172">
    <property type="entry name" value="CheY-like"/>
    <property type="match status" value="1"/>
</dbReference>
<dbReference type="Pfam" id="PF02518">
    <property type="entry name" value="HATPase_c"/>
    <property type="match status" value="1"/>
</dbReference>
<dbReference type="Pfam" id="PF08448">
    <property type="entry name" value="PAS_4"/>
    <property type="match status" value="2"/>
</dbReference>
<dbReference type="SUPFAM" id="SSF47384">
    <property type="entry name" value="Homodimeric domain of signal transducing histidine kinase"/>
    <property type="match status" value="1"/>
</dbReference>
<dbReference type="PANTHER" id="PTHR45339:SF1">
    <property type="entry name" value="HYBRID SIGNAL TRANSDUCTION HISTIDINE KINASE J"/>
    <property type="match status" value="1"/>
</dbReference>
<evidence type="ECO:0000313" key="21">
    <source>
        <dbReference type="Proteomes" id="UP001221189"/>
    </source>
</evidence>
<dbReference type="InterPro" id="IPR036890">
    <property type="entry name" value="HATPase_C_sf"/>
</dbReference>
<keyword evidence="21" id="KW-1185">Reference proteome</keyword>
<dbReference type="Gene3D" id="3.40.50.2300">
    <property type="match status" value="1"/>
</dbReference>
<dbReference type="PROSITE" id="PS50112">
    <property type="entry name" value="PAS"/>
    <property type="match status" value="1"/>
</dbReference>
<evidence type="ECO:0000256" key="4">
    <source>
        <dbReference type="ARBA" id="ARBA00022475"/>
    </source>
</evidence>
<keyword evidence="7" id="KW-0547">Nucleotide-binding</keyword>
<dbReference type="InterPro" id="IPR013656">
    <property type="entry name" value="PAS_4"/>
</dbReference>
<evidence type="ECO:0000256" key="5">
    <source>
        <dbReference type="ARBA" id="ARBA00022553"/>
    </source>
</evidence>
<reference evidence="20 21" key="1">
    <citation type="submission" date="2022-10" db="EMBL/GenBank/DDBJ databases">
        <title>Paucibacter sp. hw1 Genome sequencing.</title>
        <authorList>
            <person name="Park S."/>
        </authorList>
    </citation>
    <scope>NUCLEOTIDE SEQUENCE [LARGE SCALE GENOMIC DNA]</scope>
    <source>
        <strain evidence="21">hw1</strain>
    </source>
</reference>
<dbReference type="Gene3D" id="1.20.120.160">
    <property type="entry name" value="HPT domain"/>
    <property type="match status" value="1"/>
</dbReference>
<evidence type="ECO:0000313" key="20">
    <source>
        <dbReference type="EMBL" id="MDC8770160.1"/>
    </source>
</evidence>
<accession>A0ABT5KAX1</accession>
<dbReference type="InterPro" id="IPR003594">
    <property type="entry name" value="HATPase_dom"/>
</dbReference>
<dbReference type="InterPro" id="IPR003661">
    <property type="entry name" value="HisK_dim/P_dom"/>
</dbReference>
<evidence type="ECO:0000259" key="17">
    <source>
        <dbReference type="PROSITE" id="PS50110"/>
    </source>
</evidence>
<dbReference type="Gene3D" id="1.10.287.130">
    <property type="match status" value="1"/>
</dbReference>
<evidence type="ECO:0000256" key="12">
    <source>
        <dbReference type="PROSITE-ProRule" id="PRU00110"/>
    </source>
</evidence>
<dbReference type="InterPro" id="IPR035965">
    <property type="entry name" value="PAS-like_dom_sf"/>
</dbReference>
<feature type="transmembrane region" description="Helical" evidence="15">
    <location>
        <begin position="39"/>
        <end position="56"/>
    </location>
</feature>
<dbReference type="EC" id="2.7.13.3" evidence="3"/>
<protein>
    <recommendedName>
        <fullName evidence="3">histidine kinase</fullName>
        <ecNumber evidence="3">2.7.13.3</ecNumber>
    </recommendedName>
</protein>
<feature type="domain" description="PAS" evidence="18">
    <location>
        <begin position="379"/>
        <end position="425"/>
    </location>
</feature>
<dbReference type="CDD" id="cd00082">
    <property type="entry name" value="HisKA"/>
    <property type="match status" value="1"/>
</dbReference>
<feature type="transmembrane region" description="Helical" evidence="15">
    <location>
        <begin position="76"/>
        <end position="93"/>
    </location>
</feature>
<dbReference type="NCBIfam" id="TIGR00229">
    <property type="entry name" value="sensory_box"/>
    <property type="match status" value="2"/>
</dbReference>
<dbReference type="Pfam" id="PF00512">
    <property type="entry name" value="HisKA"/>
    <property type="match status" value="1"/>
</dbReference>
<dbReference type="Proteomes" id="UP001221189">
    <property type="component" value="Unassembled WGS sequence"/>
</dbReference>
<evidence type="ECO:0000259" key="18">
    <source>
        <dbReference type="PROSITE" id="PS50112"/>
    </source>
</evidence>
<dbReference type="PRINTS" id="PR00344">
    <property type="entry name" value="BCTRLSENSOR"/>
</dbReference>
<dbReference type="CDD" id="cd00130">
    <property type="entry name" value="PAS"/>
    <property type="match status" value="1"/>
</dbReference>
<gene>
    <name evidence="20" type="ORF">PRZ03_01160</name>
</gene>
<keyword evidence="11 15" id="KW-0472">Membrane</keyword>
<dbReference type="InterPro" id="IPR036097">
    <property type="entry name" value="HisK_dim/P_sf"/>
</dbReference>
<dbReference type="PROSITE" id="PS50109">
    <property type="entry name" value="HIS_KIN"/>
    <property type="match status" value="1"/>
</dbReference>
<dbReference type="InterPro" id="IPR008207">
    <property type="entry name" value="Sig_transdc_His_kin_Hpt_dom"/>
</dbReference>
<dbReference type="Gene3D" id="3.30.450.20">
    <property type="entry name" value="PAS domain"/>
    <property type="match status" value="2"/>
</dbReference>
<dbReference type="InterPro" id="IPR004358">
    <property type="entry name" value="Sig_transdc_His_kin-like_C"/>
</dbReference>
<evidence type="ECO:0000256" key="15">
    <source>
        <dbReference type="SAM" id="Phobius"/>
    </source>
</evidence>
<evidence type="ECO:0000256" key="11">
    <source>
        <dbReference type="ARBA" id="ARBA00023136"/>
    </source>
</evidence>
<feature type="domain" description="HPt" evidence="19">
    <location>
        <begin position="964"/>
        <end position="1061"/>
    </location>
</feature>
<keyword evidence="10" id="KW-0902">Two-component regulatory system</keyword>
<evidence type="ECO:0000256" key="10">
    <source>
        <dbReference type="ARBA" id="ARBA00023012"/>
    </source>
</evidence>
<dbReference type="EMBL" id="JAQQXT010000001">
    <property type="protein sequence ID" value="MDC8770160.1"/>
    <property type="molecule type" value="Genomic_DNA"/>
</dbReference>
<dbReference type="PROSITE" id="PS50110">
    <property type="entry name" value="RESPONSE_REGULATORY"/>
    <property type="match status" value="1"/>
</dbReference>
<dbReference type="SMART" id="SM00448">
    <property type="entry name" value="REC"/>
    <property type="match status" value="1"/>
</dbReference>
<dbReference type="SMART" id="SM00387">
    <property type="entry name" value="HATPase_c"/>
    <property type="match status" value="1"/>
</dbReference>
<dbReference type="SMART" id="SM00388">
    <property type="entry name" value="HisKA"/>
    <property type="match status" value="1"/>
</dbReference>
<evidence type="ECO:0000256" key="9">
    <source>
        <dbReference type="ARBA" id="ARBA00022989"/>
    </source>
</evidence>
<keyword evidence="5 13" id="KW-0597">Phosphoprotein</keyword>
<feature type="modified residue" description="4-aspartylphosphate" evidence="13">
    <location>
        <position position="843"/>
    </location>
</feature>
<evidence type="ECO:0000256" key="8">
    <source>
        <dbReference type="ARBA" id="ARBA00022840"/>
    </source>
</evidence>
<dbReference type="InterPro" id="IPR036641">
    <property type="entry name" value="HPT_dom_sf"/>
</dbReference>
<sequence length="1070" mass="114948">MAGPIDETVELPDGLPVDQRFRSLGDLNSKLVEQISRSAYALLGMMMAAATLHLLASALQTDQSWSERWVNMRTAGSIWALSLVAFGLARLFGIRTAAAFFSWSTMLVLFGSATLSGLGLQAPGLVGVMALLVVMGLLVGTGSAKLATALAVLGYLALWQLEAQGWITGAAAEPSGMMPSSASHAVVYIATSIILGWLVARYSALFWDVTSSLEGSRRLLAETVRAQQLAAQDLRDSEERLRILLDSSLTCIQILEGDSGALRFANAQTLRAYGCARVLELDFSLICPGEPYSKDRLMQRVRRAVDEGAQYFEWQSKRLDGAPVWWDIKMERLLLGEESCVVVFGHDITARVRAEAELRISRTRLEDEVRERTTELVTEKLLIQSILEALPITLSIRDLQGRYTLVNRSFERATGMQRQAVLGNTARDIFPAAIAAEIADTDARLMAGAGSLTVERQMGEAKVGGNDYLITTVPLLDAQERPIAVLNLGTEISSLKRLQRELSLAKDEAERLALAKSDFLANMSHEIRTPLNAVLGLAQLGIGRSADPVAARSGFERIVRSGRHLLGVINDILDYSKVESGKLDIENLPCNLSHLVKEVLELVSERADAKNLRLRVEYKATQDWVMLDTLRATQILVNLLSNAIKFTDKGRVVLSVEQGEGRLLFAVTDTGVGLSPEQQSRVFTAFEQADSSTTRKFGGTGLGLSISSQLATAMGGSITVSSELGVGSCFTLDLPCVHAKPEPAAAAPEPTTTPESGPGPTDPGASISFSTSTDSRAEIDAGKAMPLRGLRLLITDDVDINREILQDMLSALGADVVSADGGAQALLHLREVGPGGFDLVLMDVQMPDMDGYEATRLIHQLAPKLKVLALTAHALPEERRRCLAAGMVAHVTKPIDQAELLRVLLAQSDGLPRRAADDAQVHSPITATITPPISAPIAAPPPTNSRATPWPELAGTDFAAALTRCAGRQELLAKLLGTFAKQYAQHQTLFEEAQATGLPALCSAAHRLKGLAGNLGLIGLAERATALETASGAQGDTGQIPAALRDMNAELVAIVEVIAAWHRRYTQASD</sequence>
<feature type="compositionally biased region" description="Low complexity" evidence="14">
    <location>
        <begin position="742"/>
        <end position="764"/>
    </location>
</feature>
<dbReference type="Gene3D" id="3.30.565.10">
    <property type="entry name" value="Histidine kinase-like ATPase, C-terminal domain"/>
    <property type="match status" value="1"/>
</dbReference>
<dbReference type="InterPro" id="IPR000014">
    <property type="entry name" value="PAS"/>
</dbReference>
<keyword evidence="6 15" id="KW-0812">Transmembrane</keyword>
<comment type="catalytic activity">
    <reaction evidence="1">
        <text>ATP + protein L-histidine = ADP + protein N-phospho-L-histidine.</text>
        <dbReference type="EC" id="2.7.13.3"/>
    </reaction>
</comment>
<feature type="transmembrane region" description="Helical" evidence="15">
    <location>
        <begin position="100"/>
        <end position="119"/>
    </location>
</feature>
<feature type="transmembrane region" description="Helical" evidence="15">
    <location>
        <begin position="185"/>
        <end position="207"/>
    </location>
</feature>
<dbReference type="CDD" id="cd17546">
    <property type="entry name" value="REC_hyHK_CKI1_RcsC-like"/>
    <property type="match status" value="1"/>
</dbReference>
<name>A0ABT5KAX1_9BURK</name>
<evidence type="ECO:0000256" key="1">
    <source>
        <dbReference type="ARBA" id="ARBA00000085"/>
    </source>
</evidence>
<evidence type="ECO:0000259" key="16">
    <source>
        <dbReference type="PROSITE" id="PS50109"/>
    </source>
</evidence>
<dbReference type="PANTHER" id="PTHR45339">
    <property type="entry name" value="HYBRID SIGNAL TRANSDUCTION HISTIDINE KINASE J"/>
    <property type="match status" value="1"/>
</dbReference>
<comment type="subcellular location">
    <subcellularLocation>
        <location evidence="2">Cell membrane</location>
        <topology evidence="2">Multi-pass membrane protein</topology>
    </subcellularLocation>
</comment>
<keyword evidence="9 15" id="KW-1133">Transmembrane helix</keyword>
<feature type="transmembrane region" description="Helical" evidence="15">
    <location>
        <begin position="125"/>
        <end position="158"/>
    </location>
</feature>
<comment type="caution">
    <text evidence="20">The sequence shown here is derived from an EMBL/GenBank/DDBJ whole genome shotgun (WGS) entry which is preliminary data.</text>
</comment>
<dbReference type="GO" id="GO:0005524">
    <property type="term" value="F:ATP binding"/>
    <property type="evidence" value="ECO:0007669"/>
    <property type="project" value="UniProtKB-KW"/>
</dbReference>
<dbReference type="PROSITE" id="PS50894">
    <property type="entry name" value="HPT"/>
    <property type="match status" value="1"/>
</dbReference>
<proteinExistence type="predicted"/>
<evidence type="ECO:0000256" key="6">
    <source>
        <dbReference type="ARBA" id="ARBA00022692"/>
    </source>
</evidence>
<dbReference type="Pfam" id="PF00072">
    <property type="entry name" value="Response_reg"/>
    <property type="match status" value="1"/>
</dbReference>
<evidence type="ECO:0000256" key="13">
    <source>
        <dbReference type="PROSITE-ProRule" id="PRU00169"/>
    </source>
</evidence>
<dbReference type="CDD" id="cd16922">
    <property type="entry name" value="HATPase_EvgS-ArcB-TorS-like"/>
    <property type="match status" value="1"/>
</dbReference>